<proteinExistence type="predicted"/>
<organism evidence="1 2">
    <name type="scientific">Neisseria wadsworthii 9715</name>
    <dbReference type="NCBI Taxonomy" id="1030841"/>
    <lineage>
        <taxon>Bacteria</taxon>
        <taxon>Pseudomonadati</taxon>
        <taxon>Pseudomonadota</taxon>
        <taxon>Betaproteobacteria</taxon>
        <taxon>Neisseriales</taxon>
        <taxon>Neisseriaceae</taxon>
        <taxon>Neisseria</taxon>
    </lineage>
</organism>
<reference evidence="1 2" key="1">
    <citation type="submission" date="2011-06" db="EMBL/GenBank/DDBJ databases">
        <authorList>
            <person name="Muzny D."/>
            <person name="Qin X."/>
            <person name="Deng J."/>
            <person name="Jiang H."/>
            <person name="Liu Y."/>
            <person name="Qu J."/>
            <person name="Song X.-Z."/>
            <person name="Zhang L."/>
            <person name="Thornton R."/>
            <person name="Coyle M."/>
            <person name="Francisco L."/>
            <person name="Jackson L."/>
            <person name="Javaid M."/>
            <person name="Korchina V."/>
            <person name="Kovar C."/>
            <person name="Mata R."/>
            <person name="Mathew T."/>
            <person name="Ngo R."/>
            <person name="Nguyen L."/>
            <person name="Nguyen N."/>
            <person name="Okwuonu G."/>
            <person name="Ongeri F."/>
            <person name="Pham C."/>
            <person name="Simmons D."/>
            <person name="Wilczek-Boney K."/>
            <person name="Hale W."/>
            <person name="Jakkamsetti A."/>
            <person name="Pham P."/>
            <person name="Ruth R."/>
            <person name="San Lucas F."/>
            <person name="Warren J."/>
            <person name="Zhang J."/>
            <person name="Zhao Z."/>
            <person name="Zhou C."/>
            <person name="Zhu D."/>
            <person name="Lee S."/>
            <person name="Bess C."/>
            <person name="Blankenburg K."/>
            <person name="Forbes L."/>
            <person name="Fu Q."/>
            <person name="Gubbala S."/>
            <person name="Hirani K."/>
            <person name="Jayaseelan J.C."/>
            <person name="Lara F."/>
            <person name="Munidasa M."/>
            <person name="Palculict T."/>
            <person name="Patil S."/>
            <person name="Pu L.-L."/>
            <person name="Saada N."/>
            <person name="Tang L."/>
            <person name="Weissenberger G."/>
            <person name="Zhu Y."/>
            <person name="Hemphill L."/>
            <person name="Shang Y."/>
            <person name="Youmans B."/>
            <person name="Ayvaz T."/>
            <person name="Ross M."/>
            <person name="Santibanez J."/>
            <person name="Aqrawi P."/>
            <person name="Gross S."/>
            <person name="Joshi V."/>
            <person name="Fowler G."/>
            <person name="Nazareth L."/>
            <person name="Reid J."/>
            <person name="Worley K."/>
            <person name="Petrosino J."/>
            <person name="Highlander S."/>
            <person name="Gibbs R."/>
        </authorList>
    </citation>
    <scope>NUCLEOTIDE SEQUENCE [LARGE SCALE GENOMIC DNA]</scope>
    <source>
        <strain evidence="1 2">9715</strain>
    </source>
</reference>
<name>G4CMX6_9NEIS</name>
<accession>G4CMX6</accession>
<comment type="caution">
    <text evidence="1">The sequence shown here is derived from an EMBL/GenBank/DDBJ whole genome shotgun (WGS) entry which is preliminary data.</text>
</comment>
<sequence>MVANMGRLEISYRVFPKEGLFKKKYREDIYRIEEFKDDFEYYENTPIEKIIIDEHHLLSFTFFSPEGINYLMPKIIEGINNDIKNDNSTTNIEEFIVGISSSETINTALGFLKEDELGILKESLEKILFGNSLRLIEQIGEYYLFRSLEYIEKLIKNFS</sequence>
<evidence type="ECO:0000313" key="1">
    <source>
        <dbReference type="EMBL" id="EGZ50936.1"/>
    </source>
</evidence>
<dbReference type="EMBL" id="AGAZ01000016">
    <property type="protein sequence ID" value="EGZ50936.1"/>
    <property type="molecule type" value="Genomic_DNA"/>
</dbReference>
<dbReference type="AlphaFoldDB" id="G4CMX6"/>
<keyword evidence="2" id="KW-1185">Reference proteome</keyword>
<protein>
    <submittedName>
        <fullName evidence="1">Uncharacterized protein</fullName>
    </submittedName>
</protein>
<gene>
    <name evidence="1" type="ORF">HMPREF9370_0435</name>
</gene>
<dbReference type="Proteomes" id="UP000005336">
    <property type="component" value="Unassembled WGS sequence"/>
</dbReference>
<dbReference type="HOGENOM" id="CLU_1658917_0_0_4"/>
<evidence type="ECO:0000313" key="2">
    <source>
        <dbReference type="Proteomes" id="UP000005336"/>
    </source>
</evidence>